<dbReference type="InterPro" id="IPR050416">
    <property type="entry name" value="FAD-linked_Oxidoreductase"/>
</dbReference>
<keyword evidence="4" id="KW-0274">FAD</keyword>
<sequence length="792" mass="84726">MTRPISPKTAVEAEGSGDYAASPIVKPYPFILPPPRELSPDYNPTDLVDHLRLALNVHGRGPRPEVWGTEDDQFQSSAEIFNGAVKTHAIMIVKPRGASDVSTVIKFCKKYDLDISVKGGGTGVHGWSVAGHVILDMSLLSDISITTPTEATTLHESFSHLELERGSFDSSVAASGSKRPSLASSHKRSSESTTASIKRKIRSGRGSRDGREGSTPATSNSGHEPLKMPDVGLGRLPPTFQSHHDPSPTGSSSSSSAAGPSAAQGRIAYVNPSPTTTSAFPFIPTTFGTGTTSSISYNSALGDGYPGGNTHLVLNTNPDPPPYTIVTFGAGVKSKQLDSATASSPYGAFHVPTSAFPVGAGQFVLGGFGFVGRRYGLAMDNLVEAEMVLADGRIVWVGEGGAHGGDWKDDEDPEEVWWGIRGAGPSLGVITRFRAKAYYIPSVYAGNLIYLFDKVTTPSLLRHVRDCIKGSPRTLYTNIIMTAGPPGSSGIVVIQMCFSGPRSEGDNYIQAISSWEGGRCLFQDFSERSFERQQVAVEEVLKGGHGRKWYIKSDMLNSLSDDVIDQTCARFHVVPDGCTWLFEYTGGGMISEVRDSCFPTSHREGAFTVAALHQWGHSEPPPEDTKCVTTAEDWINEVIHPNSPGGPLPCFLQSASEAEVAGVYGESWPRLQRLKQKIDPDNMFRNSGWPRPGAERDSAASAFFTGQPSSDGKPNAQEPNGSQPELTDGPTAEGSSPSEPKLDKGKARAIDDQDGERDVVQRIAALDDGPVYERSGQSVEEGVVPAVNSQPE</sequence>
<comment type="caution">
    <text evidence="8">The sequence shown here is derived from an EMBL/GenBank/DDBJ whole genome shotgun (WGS) entry which is preliminary data.</text>
</comment>
<dbReference type="Gene3D" id="3.40.462.20">
    <property type="match status" value="1"/>
</dbReference>
<dbReference type="Pfam" id="PF08031">
    <property type="entry name" value="BBE"/>
    <property type="match status" value="1"/>
</dbReference>
<feature type="region of interest" description="Disordered" evidence="6">
    <location>
        <begin position="679"/>
        <end position="698"/>
    </location>
</feature>
<feature type="compositionally biased region" description="Low complexity" evidence="6">
    <location>
        <begin position="247"/>
        <end position="263"/>
    </location>
</feature>
<protein>
    <recommendedName>
        <fullName evidence="7">FAD-binding PCMH-type domain-containing protein</fullName>
    </recommendedName>
</protein>
<dbReference type="InterPro" id="IPR016167">
    <property type="entry name" value="FAD-bd_PCMH_sub1"/>
</dbReference>
<proteinExistence type="inferred from homology"/>
<dbReference type="GO" id="GO:0016491">
    <property type="term" value="F:oxidoreductase activity"/>
    <property type="evidence" value="ECO:0007669"/>
    <property type="project" value="UniProtKB-KW"/>
</dbReference>
<dbReference type="InterPro" id="IPR016169">
    <property type="entry name" value="FAD-bd_PCMH_sub2"/>
</dbReference>
<reference evidence="8" key="1">
    <citation type="submission" date="2023-02" db="EMBL/GenBank/DDBJ databases">
        <title>Identification and recombinant expression of a fungal hydrolase from Papiliotrema laurentii that hydrolyzes apple cutin and clears colloidal polyester polyurethane.</title>
        <authorList>
            <consortium name="DOE Joint Genome Institute"/>
            <person name="Roman V.A."/>
            <person name="Bojanowski C."/>
            <person name="Crable B.R."/>
            <person name="Wagner D.N."/>
            <person name="Hung C.S."/>
            <person name="Nadeau L.J."/>
            <person name="Schratz L."/>
            <person name="Haridas S."/>
            <person name="Pangilinan J."/>
            <person name="Lipzen A."/>
            <person name="Na H."/>
            <person name="Yan M."/>
            <person name="Ng V."/>
            <person name="Grigoriev I.V."/>
            <person name="Spatafora J.W."/>
            <person name="Barlow D."/>
            <person name="Biffinger J."/>
            <person name="Kelley-Loughnane N."/>
            <person name="Varaljay V.A."/>
            <person name="Crookes-Goodson W.J."/>
        </authorList>
    </citation>
    <scope>NUCLEOTIDE SEQUENCE</scope>
    <source>
        <strain evidence="8">5307AH</strain>
    </source>
</reference>
<feature type="domain" description="FAD-binding PCMH-type" evidence="7">
    <location>
        <begin position="244"/>
        <end position="440"/>
    </location>
</feature>
<dbReference type="SUPFAM" id="SSF56176">
    <property type="entry name" value="FAD-binding/transporter-associated domain-like"/>
    <property type="match status" value="2"/>
</dbReference>
<feature type="compositionally biased region" description="Basic and acidic residues" evidence="6">
    <location>
        <begin position="740"/>
        <end position="760"/>
    </location>
</feature>
<dbReference type="Proteomes" id="UP001182556">
    <property type="component" value="Unassembled WGS sequence"/>
</dbReference>
<evidence type="ECO:0000256" key="1">
    <source>
        <dbReference type="ARBA" id="ARBA00001974"/>
    </source>
</evidence>
<evidence type="ECO:0000313" key="8">
    <source>
        <dbReference type="EMBL" id="KAK1925482.1"/>
    </source>
</evidence>
<keyword evidence="5" id="KW-0560">Oxidoreductase</keyword>
<evidence type="ECO:0000256" key="4">
    <source>
        <dbReference type="ARBA" id="ARBA00022827"/>
    </source>
</evidence>
<dbReference type="InterPro" id="IPR016166">
    <property type="entry name" value="FAD-bd_PCMH"/>
</dbReference>
<dbReference type="InterPro" id="IPR036318">
    <property type="entry name" value="FAD-bd_PCMH-like_sf"/>
</dbReference>
<gene>
    <name evidence="8" type="ORF">DB88DRAFT_436629</name>
</gene>
<evidence type="ECO:0000256" key="2">
    <source>
        <dbReference type="ARBA" id="ARBA00005466"/>
    </source>
</evidence>
<dbReference type="EMBL" id="JAODAN010000003">
    <property type="protein sequence ID" value="KAK1925482.1"/>
    <property type="molecule type" value="Genomic_DNA"/>
</dbReference>
<keyword evidence="3" id="KW-0285">Flavoprotein</keyword>
<dbReference type="PANTHER" id="PTHR42973:SF39">
    <property type="entry name" value="FAD-BINDING PCMH-TYPE DOMAIN-CONTAINING PROTEIN"/>
    <property type="match status" value="1"/>
</dbReference>
<feature type="region of interest" description="Disordered" evidence="6">
    <location>
        <begin position="171"/>
        <end position="263"/>
    </location>
</feature>
<dbReference type="PROSITE" id="PS51387">
    <property type="entry name" value="FAD_PCMH"/>
    <property type="match status" value="1"/>
</dbReference>
<evidence type="ECO:0000256" key="5">
    <source>
        <dbReference type="ARBA" id="ARBA00023002"/>
    </source>
</evidence>
<dbReference type="PANTHER" id="PTHR42973">
    <property type="entry name" value="BINDING OXIDOREDUCTASE, PUTATIVE (AFU_ORTHOLOGUE AFUA_1G17690)-RELATED"/>
    <property type="match status" value="1"/>
</dbReference>
<organism evidence="8 9">
    <name type="scientific">Papiliotrema laurentii</name>
    <name type="common">Cryptococcus laurentii</name>
    <dbReference type="NCBI Taxonomy" id="5418"/>
    <lineage>
        <taxon>Eukaryota</taxon>
        <taxon>Fungi</taxon>
        <taxon>Dikarya</taxon>
        <taxon>Basidiomycota</taxon>
        <taxon>Agaricomycotina</taxon>
        <taxon>Tremellomycetes</taxon>
        <taxon>Tremellales</taxon>
        <taxon>Rhynchogastremaceae</taxon>
        <taxon>Papiliotrema</taxon>
    </lineage>
</organism>
<dbReference type="Gene3D" id="3.30.43.10">
    <property type="entry name" value="Uridine Diphospho-n-acetylenolpyruvylglucosamine Reductase, domain 2"/>
    <property type="match status" value="1"/>
</dbReference>
<evidence type="ECO:0000259" key="7">
    <source>
        <dbReference type="PROSITE" id="PS51387"/>
    </source>
</evidence>
<feature type="region of interest" description="Disordered" evidence="6">
    <location>
        <begin position="703"/>
        <end position="792"/>
    </location>
</feature>
<dbReference type="AlphaFoldDB" id="A0AAD9FSY3"/>
<feature type="compositionally biased region" description="Polar residues" evidence="6">
    <location>
        <begin position="704"/>
        <end position="725"/>
    </location>
</feature>
<dbReference type="GO" id="GO:0071949">
    <property type="term" value="F:FAD binding"/>
    <property type="evidence" value="ECO:0007669"/>
    <property type="project" value="InterPro"/>
</dbReference>
<keyword evidence="9" id="KW-1185">Reference proteome</keyword>
<evidence type="ECO:0000256" key="3">
    <source>
        <dbReference type="ARBA" id="ARBA00022630"/>
    </source>
</evidence>
<evidence type="ECO:0000256" key="6">
    <source>
        <dbReference type="SAM" id="MobiDB-lite"/>
    </source>
</evidence>
<dbReference type="InterPro" id="IPR006094">
    <property type="entry name" value="Oxid_FAD_bind_N"/>
</dbReference>
<evidence type="ECO:0000313" key="9">
    <source>
        <dbReference type="Proteomes" id="UP001182556"/>
    </source>
</evidence>
<dbReference type="Gene3D" id="3.30.465.10">
    <property type="match status" value="1"/>
</dbReference>
<accession>A0AAD9FSY3</accession>
<dbReference type="InterPro" id="IPR012951">
    <property type="entry name" value="BBE"/>
</dbReference>
<dbReference type="Pfam" id="PF01565">
    <property type="entry name" value="FAD_binding_4"/>
    <property type="match status" value="2"/>
</dbReference>
<comment type="cofactor">
    <cofactor evidence="1">
        <name>FAD</name>
        <dbReference type="ChEBI" id="CHEBI:57692"/>
    </cofactor>
</comment>
<name>A0AAD9FSY3_PAPLA</name>
<comment type="similarity">
    <text evidence="2">Belongs to the oxygen-dependent FAD-linked oxidoreductase family.</text>
</comment>